<reference evidence="9 10" key="1">
    <citation type="submission" date="2019-04" db="EMBL/GenBank/DDBJ databases">
        <title>Cohnella sp. nov. isolated from preserved vegetables.</title>
        <authorList>
            <person name="Lin S.-Y."/>
            <person name="Hung M.-H."/>
            <person name="Young C.-C."/>
        </authorList>
    </citation>
    <scope>NUCLEOTIDE SEQUENCE [LARGE SCALE GENOMIC DNA]</scope>
    <source>
        <strain evidence="9 10">CC-MHH1044</strain>
    </source>
</reference>
<feature type="domain" description="ABC transmembrane type-1" evidence="8">
    <location>
        <begin position="98"/>
        <end position="287"/>
    </location>
</feature>
<keyword evidence="6 7" id="KW-0472">Membrane</keyword>
<evidence type="ECO:0000256" key="6">
    <source>
        <dbReference type="ARBA" id="ARBA00023136"/>
    </source>
</evidence>
<dbReference type="InterPro" id="IPR000515">
    <property type="entry name" value="MetI-like"/>
</dbReference>
<name>A0A4S4BHV1_9BACL</name>
<keyword evidence="3" id="KW-1003">Cell membrane</keyword>
<feature type="transmembrane region" description="Helical" evidence="7">
    <location>
        <begin position="219"/>
        <end position="242"/>
    </location>
</feature>
<evidence type="ECO:0000313" key="9">
    <source>
        <dbReference type="EMBL" id="THF74155.1"/>
    </source>
</evidence>
<dbReference type="InterPro" id="IPR050366">
    <property type="entry name" value="BP-dependent_transpt_permease"/>
</dbReference>
<organism evidence="9 10">
    <name type="scientific">Cohnella fermenti</name>
    <dbReference type="NCBI Taxonomy" id="2565925"/>
    <lineage>
        <taxon>Bacteria</taxon>
        <taxon>Bacillati</taxon>
        <taxon>Bacillota</taxon>
        <taxon>Bacilli</taxon>
        <taxon>Bacillales</taxon>
        <taxon>Paenibacillaceae</taxon>
        <taxon>Cohnella</taxon>
    </lineage>
</organism>
<dbReference type="EMBL" id="SSOB01000044">
    <property type="protein sequence ID" value="THF74155.1"/>
    <property type="molecule type" value="Genomic_DNA"/>
</dbReference>
<dbReference type="PANTHER" id="PTHR43386">
    <property type="entry name" value="OLIGOPEPTIDE TRANSPORT SYSTEM PERMEASE PROTEIN APPC"/>
    <property type="match status" value="1"/>
</dbReference>
<sequence length="298" mass="31718">MTIHATTARDAASLRPISREPSRVLLIWRAFSRRRSALIALAVLTVIVFSCVLAPWVAPYGPSEGEVTDRLMKIGSAGHLLGTDEQGRDILSRILYGGRLSLLSGVLPVLLSSLIGGALGVIAGYFGGWTNTVIMRSLDIVFSFPAILLAIGISAALGPGITNIIISATVVFIPPVARIAESAAKEVRKEEYIEAARSSGAGAGLIIRSHVFRNIFSKVFVFSTSQIGVCLMVASGLSFLGLGVSPPTPEWGFMLNNLKQLIFVNPMVTIVPGVFIFLTSLSLNLVSDALSDALEIKR</sequence>
<evidence type="ECO:0000256" key="5">
    <source>
        <dbReference type="ARBA" id="ARBA00022989"/>
    </source>
</evidence>
<evidence type="ECO:0000313" key="10">
    <source>
        <dbReference type="Proteomes" id="UP000310636"/>
    </source>
</evidence>
<dbReference type="GO" id="GO:0055085">
    <property type="term" value="P:transmembrane transport"/>
    <property type="evidence" value="ECO:0007669"/>
    <property type="project" value="InterPro"/>
</dbReference>
<dbReference type="Pfam" id="PF12911">
    <property type="entry name" value="OppC_N"/>
    <property type="match status" value="1"/>
</dbReference>
<comment type="subcellular location">
    <subcellularLocation>
        <location evidence="1 7">Cell membrane</location>
        <topology evidence="1 7">Multi-pass membrane protein</topology>
    </subcellularLocation>
</comment>
<dbReference type="GO" id="GO:0005886">
    <property type="term" value="C:plasma membrane"/>
    <property type="evidence" value="ECO:0007669"/>
    <property type="project" value="UniProtKB-SubCell"/>
</dbReference>
<feature type="transmembrane region" description="Helical" evidence="7">
    <location>
        <begin position="37"/>
        <end position="58"/>
    </location>
</feature>
<dbReference type="Proteomes" id="UP000310636">
    <property type="component" value="Unassembled WGS sequence"/>
</dbReference>
<dbReference type="InterPro" id="IPR025966">
    <property type="entry name" value="OppC_N"/>
</dbReference>
<feature type="transmembrane region" description="Helical" evidence="7">
    <location>
        <begin position="163"/>
        <end position="180"/>
    </location>
</feature>
<feature type="transmembrane region" description="Helical" evidence="7">
    <location>
        <begin position="138"/>
        <end position="157"/>
    </location>
</feature>
<evidence type="ECO:0000256" key="4">
    <source>
        <dbReference type="ARBA" id="ARBA00022692"/>
    </source>
</evidence>
<feature type="transmembrane region" description="Helical" evidence="7">
    <location>
        <begin position="262"/>
        <end position="286"/>
    </location>
</feature>
<dbReference type="InterPro" id="IPR035906">
    <property type="entry name" value="MetI-like_sf"/>
</dbReference>
<dbReference type="OrthoDB" id="9797472at2"/>
<dbReference type="AlphaFoldDB" id="A0A4S4BHV1"/>
<keyword evidence="5 7" id="KW-1133">Transmembrane helix</keyword>
<dbReference type="CDD" id="cd06261">
    <property type="entry name" value="TM_PBP2"/>
    <property type="match status" value="1"/>
</dbReference>
<gene>
    <name evidence="9" type="ORF">E6C55_26390</name>
</gene>
<dbReference type="Pfam" id="PF00528">
    <property type="entry name" value="BPD_transp_1"/>
    <property type="match status" value="1"/>
</dbReference>
<keyword evidence="2 7" id="KW-0813">Transport</keyword>
<evidence type="ECO:0000259" key="8">
    <source>
        <dbReference type="PROSITE" id="PS50928"/>
    </source>
</evidence>
<keyword evidence="4 7" id="KW-0812">Transmembrane</keyword>
<comment type="similarity">
    <text evidence="7">Belongs to the binding-protein-dependent transport system permease family.</text>
</comment>
<keyword evidence="10" id="KW-1185">Reference proteome</keyword>
<evidence type="ECO:0000256" key="7">
    <source>
        <dbReference type="RuleBase" id="RU363032"/>
    </source>
</evidence>
<feature type="transmembrane region" description="Helical" evidence="7">
    <location>
        <begin position="102"/>
        <end position="126"/>
    </location>
</feature>
<evidence type="ECO:0000256" key="1">
    <source>
        <dbReference type="ARBA" id="ARBA00004651"/>
    </source>
</evidence>
<proteinExistence type="inferred from homology"/>
<dbReference type="PROSITE" id="PS50928">
    <property type="entry name" value="ABC_TM1"/>
    <property type="match status" value="1"/>
</dbReference>
<accession>A0A4S4BHV1</accession>
<dbReference type="SUPFAM" id="SSF161098">
    <property type="entry name" value="MetI-like"/>
    <property type="match status" value="1"/>
</dbReference>
<dbReference type="PANTHER" id="PTHR43386:SF25">
    <property type="entry name" value="PEPTIDE ABC TRANSPORTER PERMEASE PROTEIN"/>
    <property type="match status" value="1"/>
</dbReference>
<evidence type="ECO:0000256" key="3">
    <source>
        <dbReference type="ARBA" id="ARBA00022475"/>
    </source>
</evidence>
<dbReference type="Gene3D" id="1.10.3720.10">
    <property type="entry name" value="MetI-like"/>
    <property type="match status" value="1"/>
</dbReference>
<evidence type="ECO:0000256" key="2">
    <source>
        <dbReference type="ARBA" id="ARBA00022448"/>
    </source>
</evidence>
<comment type="caution">
    <text evidence="9">The sequence shown here is derived from an EMBL/GenBank/DDBJ whole genome shotgun (WGS) entry which is preliminary data.</text>
</comment>
<dbReference type="RefSeq" id="WP_136372829.1">
    <property type="nucleotide sequence ID" value="NZ_SSOB01000044.1"/>
</dbReference>
<protein>
    <submittedName>
        <fullName evidence="9">ABC transporter permease</fullName>
    </submittedName>
</protein>